<feature type="compositionally biased region" description="Gly residues" evidence="1">
    <location>
        <begin position="81"/>
        <end position="94"/>
    </location>
</feature>
<name>A0ABP3FTD9_9ACTN</name>
<evidence type="ECO:0000313" key="2">
    <source>
        <dbReference type="EMBL" id="GAA0325241.1"/>
    </source>
</evidence>
<gene>
    <name evidence="2" type="ORF">GCM10010302_75420</name>
</gene>
<protein>
    <submittedName>
        <fullName evidence="2">Uncharacterized protein</fullName>
    </submittedName>
</protein>
<evidence type="ECO:0000313" key="3">
    <source>
        <dbReference type="Proteomes" id="UP001501867"/>
    </source>
</evidence>
<comment type="caution">
    <text evidence="2">The sequence shown here is derived from an EMBL/GenBank/DDBJ whole genome shotgun (WGS) entry which is preliminary data.</text>
</comment>
<proteinExistence type="predicted"/>
<accession>A0ABP3FTD9</accession>
<dbReference type="Proteomes" id="UP001501867">
    <property type="component" value="Unassembled WGS sequence"/>
</dbReference>
<feature type="region of interest" description="Disordered" evidence="1">
    <location>
        <begin position="75"/>
        <end position="94"/>
    </location>
</feature>
<dbReference type="EMBL" id="BAAABV010000038">
    <property type="protein sequence ID" value="GAA0325241.1"/>
    <property type="molecule type" value="Genomic_DNA"/>
</dbReference>
<reference evidence="3" key="1">
    <citation type="journal article" date="2019" name="Int. J. Syst. Evol. Microbiol.">
        <title>The Global Catalogue of Microorganisms (GCM) 10K type strain sequencing project: providing services to taxonomists for standard genome sequencing and annotation.</title>
        <authorList>
            <consortium name="The Broad Institute Genomics Platform"/>
            <consortium name="The Broad Institute Genome Sequencing Center for Infectious Disease"/>
            <person name="Wu L."/>
            <person name="Ma J."/>
        </authorList>
    </citation>
    <scope>NUCLEOTIDE SEQUENCE [LARGE SCALE GENOMIC DNA]</scope>
    <source>
        <strain evidence="3">JCM 4505</strain>
    </source>
</reference>
<organism evidence="2 3">
    <name type="scientific">Streptomyces polychromogenes</name>
    <dbReference type="NCBI Taxonomy" id="67342"/>
    <lineage>
        <taxon>Bacteria</taxon>
        <taxon>Bacillati</taxon>
        <taxon>Actinomycetota</taxon>
        <taxon>Actinomycetes</taxon>
        <taxon>Kitasatosporales</taxon>
        <taxon>Streptomycetaceae</taxon>
        <taxon>Streptomyces</taxon>
    </lineage>
</organism>
<evidence type="ECO:0000256" key="1">
    <source>
        <dbReference type="SAM" id="MobiDB-lite"/>
    </source>
</evidence>
<feature type="region of interest" description="Disordered" evidence="1">
    <location>
        <begin position="1"/>
        <end position="31"/>
    </location>
</feature>
<sequence length="94" mass="9834">MVPRTAGSTYRHVAAGDPSGKEFQVGESRGLDDSEITTAWTQTTRPSFRSALSVVPAFPDGVDVIGDHHDIYHDVLPGDPEIGGDGPDLGTGDG</sequence>
<keyword evidence="3" id="KW-1185">Reference proteome</keyword>